<evidence type="ECO:0000256" key="2">
    <source>
        <dbReference type="ARBA" id="ARBA00022448"/>
    </source>
</evidence>
<evidence type="ECO:0000256" key="7">
    <source>
        <dbReference type="RuleBase" id="RU363032"/>
    </source>
</evidence>
<evidence type="ECO:0000259" key="8">
    <source>
        <dbReference type="PROSITE" id="PS50928"/>
    </source>
</evidence>
<evidence type="ECO:0000256" key="1">
    <source>
        <dbReference type="ARBA" id="ARBA00004651"/>
    </source>
</evidence>
<reference evidence="9 11" key="2">
    <citation type="journal article" date="2019" name="Nat. Microbiol.">
        <title>Wide diversity of methane and short-chain alkane metabolisms in uncultured archaea.</title>
        <authorList>
            <person name="Borrel G."/>
            <person name="Adam P.S."/>
            <person name="McKay L.J."/>
            <person name="Chen L.X."/>
            <person name="Sierra-Garcia I.N."/>
            <person name="Sieber C.M."/>
            <person name="Letourneur Q."/>
            <person name="Ghozlane A."/>
            <person name="Andersen G.L."/>
            <person name="Li W.J."/>
            <person name="Hallam S.J."/>
            <person name="Muyzer G."/>
            <person name="de Oliveira V.M."/>
            <person name="Inskeep W.P."/>
            <person name="Banfield J.F."/>
            <person name="Gribaldo S."/>
        </authorList>
    </citation>
    <scope>NUCLEOTIDE SEQUENCE [LARGE SCALE GENOMIC DNA]</scope>
    <source>
        <strain evidence="9">Verst-YHS</strain>
    </source>
</reference>
<evidence type="ECO:0000313" key="9">
    <source>
        <dbReference type="EMBL" id="RZN57857.1"/>
    </source>
</evidence>
<keyword evidence="3" id="KW-1003">Cell membrane</keyword>
<feature type="transmembrane region" description="Helical" evidence="7">
    <location>
        <begin position="6"/>
        <end position="25"/>
    </location>
</feature>
<dbReference type="Proteomes" id="UP000317265">
    <property type="component" value="Unassembled WGS sequence"/>
</dbReference>
<feature type="transmembrane region" description="Helical" evidence="7">
    <location>
        <begin position="104"/>
        <end position="122"/>
    </location>
</feature>
<keyword evidence="4 7" id="KW-0812">Transmembrane</keyword>
<comment type="similarity">
    <text evidence="7">Belongs to the binding-protein-dependent transport system permease family.</text>
</comment>
<comment type="subcellular location">
    <subcellularLocation>
        <location evidence="1 7">Cell membrane</location>
        <topology evidence="1 7">Multi-pass membrane protein</topology>
    </subcellularLocation>
</comment>
<dbReference type="PANTHER" id="PTHR30151">
    <property type="entry name" value="ALKANE SULFONATE ABC TRANSPORTER-RELATED, MEMBRANE SUBUNIT"/>
    <property type="match status" value="1"/>
</dbReference>
<feature type="transmembrane region" description="Helical" evidence="7">
    <location>
        <begin position="184"/>
        <end position="203"/>
    </location>
</feature>
<dbReference type="EMBL" id="RXIH01000001">
    <property type="protein sequence ID" value="RZN57857.1"/>
    <property type="molecule type" value="Genomic_DNA"/>
</dbReference>
<evidence type="ECO:0000256" key="3">
    <source>
        <dbReference type="ARBA" id="ARBA00022475"/>
    </source>
</evidence>
<dbReference type="InterPro" id="IPR035906">
    <property type="entry name" value="MetI-like_sf"/>
</dbReference>
<evidence type="ECO:0000256" key="6">
    <source>
        <dbReference type="ARBA" id="ARBA00023136"/>
    </source>
</evidence>
<dbReference type="Proteomes" id="UP000316080">
    <property type="component" value="Unassembled WGS sequence"/>
</dbReference>
<evidence type="ECO:0000256" key="4">
    <source>
        <dbReference type="ARBA" id="ARBA00022692"/>
    </source>
</evidence>
<evidence type="ECO:0000313" key="10">
    <source>
        <dbReference type="EMBL" id="TDA37965.1"/>
    </source>
</evidence>
<gene>
    <name evidence="10" type="ORF">DSO09_05520</name>
    <name evidence="9" type="ORF">EF809_00155</name>
</gene>
<evidence type="ECO:0000313" key="12">
    <source>
        <dbReference type="Proteomes" id="UP000317265"/>
    </source>
</evidence>
<organism evidence="9 11">
    <name type="scientific">Thermoproteota archaeon</name>
    <dbReference type="NCBI Taxonomy" id="2056631"/>
    <lineage>
        <taxon>Archaea</taxon>
        <taxon>Thermoproteota</taxon>
    </lineage>
</organism>
<comment type="caution">
    <text evidence="9">The sequence shown here is derived from an EMBL/GenBank/DDBJ whole genome shotgun (WGS) entry which is preliminary data.</text>
</comment>
<evidence type="ECO:0000313" key="11">
    <source>
        <dbReference type="Proteomes" id="UP000316080"/>
    </source>
</evidence>
<keyword evidence="2 7" id="KW-0813">Transport</keyword>
<dbReference type="EMBL" id="QNVI01000061">
    <property type="protein sequence ID" value="TDA37965.1"/>
    <property type="molecule type" value="Genomic_DNA"/>
</dbReference>
<keyword evidence="6 7" id="KW-0472">Membrane</keyword>
<feature type="transmembrane region" description="Helical" evidence="7">
    <location>
        <begin position="70"/>
        <end position="92"/>
    </location>
</feature>
<name>A0A520KH06_9CREN</name>
<dbReference type="Gene3D" id="1.10.3720.10">
    <property type="entry name" value="MetI-like"/>
    <property type="match status" value="1"/>
</dbReference>
<feature type="transmembrane region" description="Helical" evidence="7">
    <location>
        <begin position="223"/>
        <end position="243"/>
    </location>
</feature>
<evidence type="ECO:0000256" key="5">
    <source>
        <dbReference type="ARBA" id="ARBA00022989"/>
    </source>
</evidence>
<dbReference type="SUPFAM" id="SSF161098">
    <property type="entry name" value="MetI-like"/>
    <property type="match status" value="1"/>
</dbReference>
<dbReference type="PANTHER" id="PTHR30151:SF0">
    <property type="entry name" value="ABC TRANSPORTER PERMEASE PROTEIN MJ0413-RELATED"/>
    <property type="match status" value="1"/>
</dbReference>
<proteinExistence type="inferred from homology"/>
<dbReference type="InterPro" id="IPR000515">
    <property type="entry name" value="MetI-like"/>
</dbReference>
<dbReference type="CDD" id="cd06261">
    <property type="entry name" value="TM_PBP2"/>
    <property type="match status" value="1"/>
</dbReference>
<dbReference type="GO" id="GO:0005886">
    <property type="term" value="C:plasma membrane"/>
    <property type="evidence" value="ECO:0007669"/>
    <property type="project" value="UniProtKB-SubCell"/>
</dbReference>
<feature type="domain" description="ABC transmembrane type-1" evidence="8">
    <location>
        <begin position="62"/>
        <end position="242"/>
    </location>
</feature>
<sequence length="259" mass="28936">MLKYHINYLFSFLSIIVFLILWHLFSIIINIPYFPSPIAVIKAILEIALVGDVDKYTLAQHIYVSVERVLLGFFIAIITAIPLGLIIGIKPLIKDALTPIIEPIRFIPPIAWIPLAIVLLVGITRYIFVIWVGAFFPILLNTIAGIKRTSNILIQMAKSFGSSRNQIIYKIIIPSSLPEIMTGLRVGLGVGWMCIVAAEMIGGEPIGLGRLIIKYAELLRLDVVIAGMIVIGIVGMLMNYIMLAIEKRLFKWRPEITIT</sequence>
<dbReference type="Pfam" id="PF00528">
    <property type="entry name" value="BPD_transp_1"/>
    <property type="match status" value="1"/>
</dbReference>
<feature type="transmembrane region" description="Helical" evidence="7">
    <location>
        <begin position="128"/>
        <end position="146"/>
    </location>
</feature>
<dbReference type="FunFam" id="1.10.3720.10:FF:000003">
    <property type="entry name" value="Aliphatic sulfonate ABC transporter permease"/>
    <property type="match status" value="1"/>
</dbReference>
<dbReference type="PROSITE" id="PS50928">
    <property type="entry name" value="ABC_TM1"/>
    <property type="match status" value="1"/>
</dbReference>
<protein>
    <submittedName>
        <fullName evidence="9">ABC transporter permease</fullName>
    </submittedName>
</protein>
<accession>A0A520KH06</accession>
<reference evidence="10 12" key="1">
    <citation type="journal article" date="2019" name="Nat. Microbiol.">
        <title>Expanding anaerobic alkane metabolism in the domain of Archaea.</title>
        <authorList>
            <person name="Wang Y."/>
            <person name="Wegener G."/>
            <person name="Hou J."/>
            <person name="Wang F."/>
            <person name="Xiao X."/>
        </authorList>
    </citation>
    <scope>NUCLEOTIDE SEQUENCE [LARGE SCALE GENOMIC DNA]</scope>
    <source>
        <strain evidence="10">WYZ-LMO11</strain>
    </source>
</reference>
<dbReference type="GO" id="GO:0055085">
    <property type="term" value="P:transmembrane transport"/>
    <property type="evidence" value="ECO:0007669"/>
    <property type="project" value="InterPro"/>
</dbReference>
<keyword evidence="5 7" id="KW-1133">Transmembrane helix</keyword>
<dbReference type="AlphaFoldDB" id="A0A520KH06"/>